<accession>A0A317UZ80</accession>
<protein>
    <submittedName>
        <fullName evidence="2">Uncharacterized protein</fullName>
    </submittedName>
</protein>
<dbReference type="EMBL" id="MSFU01000022">
    <property type="protein sequence ID" value="PWY67374.1"/>
    <property type="molecule type" value="Genomic_DNA"/>
</dbReference>
<keyword evidence="1" id="KW-0472">Membrane</keyword>
<name>A0A317UZ80_ASPEC</name>
<comment type="caution">
    <text evidence="2">The sequence shown here is derived from an EMBL/GenBank/DDBJ whole genome shotgun (WGS) entry which is preliminary data.</text>
</comment>
<feature type="transmembrane region" description="Helical" evidence="1">
    <location>
        <begin position="29"/>
        <end position="49"/>
    </location>
</feature>
<keyword evidence="1" id="KW-0812">Transmembrane</keyword>
<dbReference type="VEuPathDB" id="FungiDB:BO83DRAFT_98700"/>
<dbReference type="GeneID" id="37059732"/>
<evidence type="ECO:0000256" key="1">
    <source>
        <dbReference type="SAM" id="Phobius"/>
    </source>
</evidence>
<sequence length="94" mass="10380">MTLNVIYQMRGCEERRESLFKVPLIPSSFQAWVFSFLLILSGILLLPIIPSTTLNLGIPSTEAGTSSFDDCCVVRLRRIDSPANCLFTVTVAQG</sequence>
<dbReference type="RefSeq" id="XP_025385468.1">
    <property type="nucleotide sequence ID" value="XM_025537770.1"/>
</dbReference>
<evidence type="ECO:0000313" key="2">
    <source>
        <dbReference type="EMBL" id="PWY67374.1"/>
    </source>
</evidence>
<gene>
    <name evidence="2" type="ORF">BO83DRAFT_98700</name>
</gene>
<evidence type="ECO:0000313" key="3">
    <source>
        <dbReference type="Proteomes" id="UP000246171"/>
    </source>
</evidence>
<dbReference type="AlphaFoldDB" id="A0A317UZ80"/>
<organism evidence="2 3">
    <name type="scientific">Aspergillus eucalypticola (strain CBS 122712 / IBT 29274)</name>
    <dbReference type="NCBI Taxonomy" id="1448314"/>
    <lineage>
        <taxon>Eukaryota</taxon>
        <taxon>Fungi</taxon>
        <taxon>Dikarya</taxon>
        <taxon>Ascomycota</taxon>
        <taxon>Pezizomycotina</taxon>
        <taxon>Eurotiomycetes</taxon>
        <taxon>Eurotiomycetidae</taxon>
        <taxon>Eurotiales</taxon>
        <taxon>Aspergillaceae</taxon>
        <taxon>Aspergillus</taxon>
        <taxon>Aspergillus subgen. Circumdati</taxon>
    </lineage>
</organism>
<keyword evidence="1" id="KW-1133">Transmembrane helix</keyword>
<reference evidence="2" key="1">
    <citation type="submission" date="2016-12" db="EMBL/GenBank/DDBJ databases">
        <title>The genomes of Aspergillus section Nigri reveals drivers in fungal speciation.</title>
        <authorList>
            <consortium name="DOE Joint Genome Institute"/>
            <person name="Vesth T.C."/>
            <person name="Nybo J."/>
            <person name="Theobald S."/>
            <person name="Brandl J."/>
            <person name="Frisvad J.C."/>
            <person name="Nielsen K.F."/>
            <person name="Lyhne E.K."/>
            <person name="Kogle M.E."/>
            <person name="Kuo A."/>
            <person name="Riley R."/>
            <person name="Clum A."/>
            <person name="Nolan M."/>
            <person name="Lipzen A."/>
            <person name="Salamov A."/>
            <person name="Henrissat B."/>
            <person name="Wiebenga A."/>
            <person name="De vries R.P."/>
            <person name="Grigoriev I.V."/>
            <person name="Mortensen U.H."/>
            <person name="Andersen M.R."/>
            <person name="Baker S.E."/>
        </authorList>
    </citation>
    <scope>NUCLEOTIDE SEQUENCE</scope>
    <source>
        <strain evidence="2">CBS 122712</strain>
    </source>
</reference>
<keyword evidence="3" id="KW-1185">Reference proteome</keyword>
<proteinExistence type="predicted"/>
<dbReference type="Proteomes" id="UP000246171">
    <property type="component" value="Unassembled WGS sequence"/>
</dbReference>